<gene>
    <name evidence="3" type="ORF">AWW66_12035</name>
</gene>
<reference evidence="3 4" key="1">
    <citation type="submission" date="2016-01" db="EMBL/GenBank/DDBJ databases">
        <title>Whole genome sequence and analysis of Micromonospora rosaria DSM 803, which can produce antibacterial substance rosamicin.</title>
        <authorList>
            <person name="Yang H."/>
            <person name="He X."/>
            <person name="Zhu D."/>
        </authorList>
    </citation>
    <scope>NUCLEOTIDE SEQUENCE [LARGE SCALE GENOMIC DNA]</scope>
    <source>
        <strain evidence="3 4">DSM 803</strain>
    </source>
</reference>
<dbReference type="PANTHER" id="PTHR35561:SF1">
    <property type="entry name" value="RNA 2',3'-CYCLIC PHOSPHODIESTERASE"/>
    <property type="match status" value="1"/>
</dbReference>
<dbReference type="GO" id="GO:0008664">
    <property type="term" value="F:RNA 2',3'-cyclic 3'-phosphodiesterase activity"/>
    <property type="evidence" value="ECO:0007669"/>
    <property type="project" value="UniProtKB-EC"/>
</dbReference>
<sequence>MRLFVGVFPPPGAVEHLGAEVARLRVGVAAAAGTNVRLADPTRAHLTLAFLGDVDPERLPGVEHALDLAAEQTRGEASGPPVLRLGGGGRFGWGRTTVLWVDVRGDLPRLTTLAGTVRTGLAAIGVPADDKPFRPHLTIARPADRMPHADVEADRAALDSYLGPPWPATELVLVQSRPGVEPGYQRLAAWPL</sequence>
<dbReference type="OrthoDB" id="9787070at2"/>
<dbReference type="NCBIfam" id="TIGR02258">
    <property type="entry name" value="2_5_ligase"/>
    <property type="match status" value="1"/>
</dbReference>
<feature type="short sequence motif" description="HXTX 1" evidence="2">
    <location>
        <begin position="45"/>
        <end position="48"/>
    </location>
</feature>
<dbReference type="Pfam" id="PF13563">
    <property type="entry name" value="2_5_RNA_ligase2"/>
    <property type="match status" value="1"/>
</dbReference>
<evidence type="ECO:0000313" key="4">
    <source>
        <dbReference type="Proteomes" id="UP000070620"/>
    </source>
</evidence>
<dbReference type="GO" id="GO:0016874">
    <property type="term" value="F:ligase activity"/>
    <property type="evidence" value="ECO:0007669"/>
    <property type="project" value="UniProtKB-KW"/>
</dbReference>
<keyword evidence="1 2" id="KW-0378">Hydrolase</keyword>
<dbReference type="PANTHER" id="PTHR35561">
    <property type="entry name" value="RNA 2',3'-CYCLIC PHOSPHODIESTERASE"/>
    <property type="match status" value="1"/>
</dbReference>
<evidence type="ECO:0000256" key="2">
    <source>
        <dbReference type="HAMAP-Rule" id="MF_01940"/>
    </source>
</evidence>
<feature type="active site" description="Proton donor" evidence="2">
    <location>
        <position position="45"/>
    </location>
</feature>
<comment type="catalytic activity">
    <reaction evidence="2">
        <text>a 3'-end 2',3'-cyclophospho-ribonucleotide-RNA + H2O = a 3'-end 2'-phospho-ribonucleotide-RNA + H(+)</text>
        <dbReference type="Rhea" id="RHEA:11828"/>
        <dbReference type="Rhea" id="RHEA-COMP:10464"/>
        <dbReference type="Rhea" id="RHEA-COMP:17353"/>
        <dbReference type="ChEBI" id="CHEBI:15377"/>
        <dbReference type="ChEBI" id="CHEBI:15378"/>
        <dbReference type="ChEBI" id="CHEBI:83064"/>
        <dbReference type="ChEBI" id="CHEBI:173113"/>
        <dbReference type="EC" id="3.1.4.58"/>
    </reaction>
</comment>
<evidence type="ECO:0000256" key="1">
    <source>
        <dbReference type="ARBA" id="ARBA00022801"/>
    </source>
</evidence>
<proteinExistence type="inferred from homology"/>
<keyword evidence="4" id="KW-1185">Reference proteome</keyword>
<dbReference type="Proteomes" id="UP000070620">
    <property type="component" value="Unassembled WGS sequence"/>
</dbReference>
<feature type="short sequence motif" description="HXTX 2" evidence="2">
    <location>
        <begin position="136"/>
        <end position="139"/>
    </location>
</feature>
<feature type="active site" description="Proton acceptor" evidence="2">
    <location>
        <position position="136"/>
    </location>
</feature>
<dbReference type="InterPro" id="IPR004175">
    <property type="entry name" value="RNA_CPDase"/>
</dbReference>
<dbReference type="HAMAP" id="MF_01940">
    <property type="entry name" value="RNA_CPDase"/>
    <property type="match status" value="1"/>
</dbReference>
<dbReference type="SUPFAM" id="SSF55144">
    <property type="entry name" value="LigT-like"/>
    <property type="match status" value="1"/>
</dbReference>
<keyword evidence="3" id="KW-0436">Ligase</keyword>
<organism evidence="3 4">
    <name type="scientific">Micromonospora rosaria</name>
    <dbReference type="NCBI Taxonomy" id="47874"/>
    <lineage>
        <taxon>Bacteria</taxon>
        <taxon>Bacillati</taxon>
        <taxon>Actinomycetota</taxon>
        <taxon>Actinomycetes</taxon>
        <taxon>Micromonosporales</taxon>
        <taxon>Micromonosporaceae</taxon>
        <taxon>Micromonospora</taxon>
    </lineage>
</organism>
<accession>A0A136PTH5</accession>
<dbReference type="AlphaFoldDB" id="A0A136PTH5"/>
<dbReference type="Gene3D" id="3.90.1140.10">
    <property type="entry name" value="Cyclic phosphodiesterase"/>
    <property type="match status" value="1"/>
</dbReference>
<dbReference type="EMBL" id="LRQV01000034">
    <property type="protein sequence ID" value="KXK61728.1"/>
    <property type="molecule type" value="Genomic_DNA"/>
</dbReference>
<dbReference type="EC" id="3.1.4.58" evidence="2"/>
<comment type="similarity">
    <text evidence="2">Belongs to the 2H phosphoesterase superfamily. ThpR family.</text>
</comment>
<dbReference type="RefSeq" id="WP_067364331.1">
    <property type="nucleotide sequence ID" value="NZ_JBIUBN010000003.1"/>
</dbReference>
<dbReference type="InterPro" id="IPR009097">
    <property type="entry name" value="Cyclic_Pdiesterase"/>
</dbReference>
<protein>
    <recommendedName>
        <fullName evidence="2">RNA 2',3'-cyclic phosphodiesterase</fullName>
        <shortName evidence="2">RNA 2',3'-CPDase</shortName>
        <ecNumber evidence="2">3.1.4.58</ecNumber>
    </recommendedName>
</protein>
<evidence type="ECO:0000313" key="3">
    <source>
        <dbReference type="EMBL" id="KXK61728.1"/>
    </source>
</evidence>
<name>A0A136PTH5_9ACTN</name>
<dbReference type="GO" id="GO:0004113">
    <property type="term" value="F:2',3'-cyclic-nucleotide 3'-phosphodiesterase activity"/>
    <property type="evidence" value="ECO:0007669"/>
    <property type="project" value="InterPro"/>
</dbReference>
<comment type="function">
    <text evidence="2">Hydrolyzes RNA 2',3'-cyclic phosphodiester to an RNA 2'-phosphomonoester.</text>
</comment>
<comment type="caution">
    <text evidence="3">The sequence shown here is derived from an EMBL/GenBank/DDBJ whole genome shotgun (WGS) entry which is preliminary data.</text>
</comment>